<dbReference type="NCBIfam" id="NF047558">
    <property type="entry name" value="TPR_END_plus"/>
    <property type="match status" value="1"/>
</dbReference>
<feature type="chain" id="PRO_5032585181" description="DUF2268 domain-containing protein" evidence="1">
    <location>
        <begin position="23"/>
        <end position="419"/>
    </location>
</feature>
<protein>
    <recommendedName>
        <fullName evidence="4">DUF2268 domain-containing protein</fullName>
    </recommendedName>
</protein>
<dbReference type="EMBL" id="WHUF01000007">
    <property type="protein sequence ID" value="MQA22632.1"/>
    <property type="molecule type" value="Genomic_DNA"/>
</dbReference>
<keyword evidence="3" id="KW-1185">Reference proteome</keyword>
<dbReference type="Pfam" id="PF25594">
    <property type="entry name" value="GldB_lipo"/>
    <property type="match status" value="1"/>
</dbReference>
<dbReference type="SUPFAM" id="SSF48452">
    <property type="entry name" value="TPR-like"/>
    <property type="match status" value="1"/>
</dbReference>
<evidence type="ECO:0000313" key="2">
    <source>
        <dbReference type="EMBL" id="MQA22632.1"/>
    </source>
</evidence>
<organism evidence="2 3">
    <name type="scientific">Rugamonas rivuli</name>
    <dbReference type="NCBI Taxonomy" id="2743358"/>
    <lineage>
        <taxon>Bacteria</taxon>
        <taxon>Pseudomonadati</taxon>
        <taxon>Pseudomonadota</taxon>
        <taxon>Betaproteobacteria</taxon>
        <taxon>Burkholderiales</taxon>
        <taxon>Oxalobacteraceae</taxon>
        <taxon>Telluria group</taxon>
        <taxon>Rugamonas</taxon>
    </lineage>
</organism>
<dbReference type="InterPro" id="IPR011990">
    <property type="entry name" value="TPR-like_helical_dom_sf"/>
</dbReference>
<gene>
    <name evidence="2" type="ORF">GEV01_24230</name>
</gene>
<evidence type="ECO:0008006" key="4">
    <source>
        <dbReference type="Google" id="ProtNLM"/>
    </source>
</evidence>
<dbReference type="Gene3D" id="1.25.40.10">
    <property type="entry name" value="Tetratricopeptide repeat domain"/>
    <property type="match status" value="1"/>
</dbReference>
<evidence type="ECO:0000256" key="1">
    <source>
        <dbReference type="SAM" id="SignalP"/>
    </source>
</evidence>
<dbReference type="AlphaFoldDB" id="A0A843SHA1"/>
<accession>A0A843SHA1</accession>
<dbReference type="RefSeq" id="WP_152808023.1">
    <property type="nucleotide sequence ID" value="NZ_WHUF01000007.1"/>
</dbReference>
<proteinExistence type="predicted"/>
<dbReference type="InterPro" id="IPR019853">
    <property type="entry name" value="GldB-like"/>
</dbReference>
<comment type="caution">
    <text evidence="2">The sequence shown here is derived from an EMBL/GenBank/DDBJ whole genome shotgun (WGS) entry which is preliminary data.</text>
</comment>
<feature type="signal peptide" evidence="1">
    <location>
        <begin position="1"/>
        <end position="22"/>
    </location>
</feature>
<name>A0A843SHA1_9BURK</name>
<sequence>MKLNTLLGMAVCVSATMTCAYAQQSPRQLANAAATALEKKDYAAAISGYRAARDGGYRDATLMYDLATAHLKAGNEAEALAALERGVAEGMRLAAYLAEDPDLAPLRGNPRWPAIVQRATANEAAYQAGHASPEQFKFITSDLDRFWKVFEQLPAASAPAQLLDQQYLDAGSVGLQGFIPHRIGSGANLYASISKRPKYYAAIRPQTLQTGRIEPALRGAMRKFKGLYDKATFPDVYFLIGAMNSGGTSSPDGLLIGVDMFGLGPGVPTDELTGWHKKSINSFDALPSLVTHELMHFQQNLMPQTLLGHAIKEGGADFMTSLLIDGNFNQKIYTYGYAHEAELKQQFFAAMQGSDTSQWLYGGADEATGRPADLGYFMGFRICQAYYQQAKDKKQAIAEILNTRNFERLLADSGYQNPR</sequence>
<reference evidence="2 3" key="1">
    <citation type="submission" date="2019-10" db="EMBL/GenBank/DDBJ databases">
        <title>Two novel species isolated from a subtropical stream in China.</title>
        <authorList>
            <person name="Lu H."/>
        </authorList>
    </citation>
    <scope>NUCLEOTIDE SEQUENCE [LARGE SCALE GENOMIC DNA]</scope>
    <source>
        <strain evidence="2 3">FT103W</strain>
    </source>
</reference>
<dbReference type="Proteomes" id="UP000444318">
    <property type="component" value="Unassembled WGS sequence"/>
</dbReference>
<evidence type="ECO:0000313" key="3">
    <source>
        <dbReference type="Proteomes" id="UP000444318"/>
    </source>
</evidence>
<keyword evidence="1" id="KW-0732">Signal</keyword>